<evidence type="ECO:0000313" key="8">
    <source>
        <dbReference type="EMBL" id="WYY09299.1"/>
    </source>
</evidence>
<keyword evidence="2" id="KW-0732">Signal</keyword>
<dbReference type="RefSeq" id="WP_066163559.1">
    <property type="nucleotide sequence ID" value="NZ_CP136137.1"/>
</dbReference>
<dbReference type="InterPro" id="IPR036249">
    <property type="entry name" value="Thioredoxin-like_sf"/>
</dbReference>
<keyword evidence="6" id="KW-0472">Membrane</keyword>
<dbReference type="SUPFAM" id="SSF52833">
    <property type="entry name" value="Thioredoxin-like"/>
    <property type="match status" value="1"/>
</dbReference>
<evidence type="ECO:0000256" key="3">
    <source>
        <dbReference type="ARBA" id="ARBA00023002"/>
    </source>
</evidence>
<keyword evidence="5" id="KW-0676">Redox-active center</keyword>
<sequence>MSNTESRGPVWLVPSLVVIVAAALIGFVVVYNGDDDDAPTAQPSAGEVYPYDIGIERRDAADPLAFGKVDALVTMVAFSDYQCPYCAQWSRDALPAILERVDAGQLRLEMRDISVFGDASRRAAEAAYAAALQDRYLDYHGALFADGKKPSPDQLTDDALVATAATLDLDVERFRTDLQSPETKSAVDRSEQEAATVGAYSTPSFILGGQPIAGAGPPETYLDKLDAMLPVDGD</sequence>
<evidence type="ECO:0000256" key="5">
    <source>
        <dbReference type="ARBA" id="ARBA00023284"/>
    </source>
</evidence>
<organism evidence="8 9">
    <name type="scientific">Gordonia hydrophobica</name>
    <dbReference type="NCBI Taxonomy" id="40516"/>
    <lineage>
        <taxon>Bacteria</taxon>
        <taxon>Bacillati</taxon>
        <taxon>Actinomycetota</taxon>
        <taxon>Actinomycetes</taxon>
        <taxon>Mycobacteriales</taxon>
        <taxon>Gordoniaceae</taxon>
        <taxon>Gordonia</taxon>
    </lineage>
</organism>
<evidence type="ECO:0000259" key="7">
    <source>
        <dbReference type="PROSITE" id="PS51352"/>
    </source>
</evidence>
<dbReference type="PANTHER" id="PTHR13887">
    <property type="entry name" value="GLUTATHIONE S-TRANSFERASE KAPPA"/>
    <property type="match status" value="1"/>
</dbReference>
<gene>
    <name evidence="8" type="ORF">RVF87_09670</name>
</gene>
<evidence type="ECO:0000256" key="4">
    <source>
        <dbReference type="ARBA" id="ARBA00023157"/>
    </source>
</evidence>
<evidence type="ECO:0000313" key="9">
    <source>
        <dbReference type="Proteomes" id="UP001479933"/>
    </source>
</evidence>
<dbReference type="PANTHER" id="PTHR13887:SF14">
    <property type="entry name" value="DISULFIDE BOND FORMATION PROTEIN D"/>
    <property type="match status" value="1"/>
</dbReference>
<dbReference type="InterPro" id="IPR013766">
    <property type="entry name" value="Thioredoxin_domain"/>
</dbReference>
<dbReference type="Proteomes" id="UP001479933">
    <property type="component" value="Chromosome"/>
</dbReference>
<protein>
    <submittedName>
        <fullName evidence="8">Thioredoxin domain-containing protein</fullName>
    </submittedName>
</protein>
<accession>A0ABZ2UB08</accession>
<keyword evidence="4" id="KW-1015">Disulfide bond</keyword>
<evidence type="ECO:0000256" key="1">
    <source>
        <dbReference type="ARBA" id="ARBA00005791"/>
    </source>
</evidence>
<dbReference type="PROSITE" id="PS51352">
    <property type="entry name" value="THIOREDOXIN_2"/>
    <property type="match status" value="1"/>
</dbReference>
<keyword evidence="6" id="KW-0812">Transmembrane</keyword>
<keyword evidence="6" id="KW-1133">Transmembrane helix</keyword>
<name>A0ABZ2UB08_9ACTN</name>
<proteinExistence type="inferred from homology"/>
<evidence type="ECO:0000256" key="2">
    <source>
        <dbReference type="ARBA" id="ARBA00022729"/>
    </source>
</evidence>
<keyword evidence="9" id="KW-1185">Reference proteome</keyword>
<reference evidence="8 9" key="1">
    <citation type="journal article" date="2023" name="Virus Evol.">
        <title>Computational host range prediction-The good, the bad, and the ugly.</title>
        <authorList>
            <person name="Howell A.A."/>
            <person name="Versoza C.J."/>
            <person name="Pfeifer S.P."/>
        </authorList>
    </citation>
    <scope>NUCLEOTIDE SEQUENCE [LARGE SCALE GENOMIC DNA]</scope>
    <source>
        <strain evidence="8 9">1610/1b</strain>
    </source>
</reference>
<dbReference type="Gene3D" id="3.40.30.10">
    <property type="entry name" value="Glutaredoxin"/>
    <property type="match status" value="1"/>
</dbReference>
<dbReference type="Pfam" id="PF13462">
    <property type="entry name" value="Thioredoxin_4"/>
    <property type="match status" value="1"/>
</dbReference>
<dbReference type="InterPro" id="IPR012336">
    <property type="entry name" value="Thioredoxin-like_fold"/>
</dbReference>
<keyword evidence="3" id="KW-0560">Oxidoreductase</keyword>
<feature type="transmembrane region" description="Helical" evidence="6">
    <location>
        <begin position="12"/>
        <end position="31"/>
    </location>
</feature>
<feature type="domain" description="Thioredoxin" evidence="7">
    <location>
        <begin position="30"/>
        <end position="230"/>
    </location>
</feature>
<evidence type="ECO:0000256" key="6">
    <source>
        <dbReference type="SAM" id="Phobius"/>
    </source>
</evidence>
<dbReference type="EMBL" id="CP136137">
    <property type="protein sequence ID" value="WYY09299.1"/>
    <property type="molecule type" value="Genomic_DNA"/>
</dbReference>
<comment type="similarity">
    <text evidence="1">Belongs to the thioredoxin family. DsbA subfamily.</text>
</comment>